<protein>
    <submittedName>
        <fullName evidence="1">Uncharacterized protein</fullName>
    </submittedName>
</protein>
<name>A0A023W6V4_9CAUD</name>
<organism evidence="1 2">
    <name type="scientific">Serratia phage PS2</name>
    <dbReference type="NCBI Taxonomy" id="1481112"/>
    <lineage>
        <taxon>Viruses</taxon>
        <taxon>Duplodnaviria</taxon>
        <taxon>Heunggongvirae</taxon>
        <taxon>Uroviricota</taxon>
        <taxon>Caudoviricetes</taxon>
        <taxon>Muldoonvirus</taxon>
        <taxon>Muldoonvirus PS2</taxon>
    </lineage>
</organism>
<dbReference type="Proteomes" id="UP000024445">
    <property type="component" value="Segment"/>
</dbReference>
<accession>A0A023W6V4</accession>
<reference evidence="1 2" key="1">
    <citation type="submission" date="2014-01" db="EMBL/GenBank/DDBJ databases">
        <authorList>
            <person name="Zhang G."/>
            <person name="Jin J."/>
            <person name="Li Z.J."/>
            <person name="Wang S.W."/>
            <person name="Chen S.J."/>
            <person name="Wang S.M."/>
            <person name="Wang X.T."/>
            <person name="Li Y.H."/>
            <person name="Wang J."/>
            <person name="Yang C.K."/>
            <person name="Wang L."/>
        </authorList>
    </citation>
    <scope>NUCLEOTIDE SEQUENCE [LARGE SCALE GENOMIC DNA]</scope>
</reference>
<evidence type="ECO:0000313" key="2">
    <source>
        <dbReference type="Proteomes" id="UP000024445"/>
    </source>
</evidence>
<keyword evidence="2" id="KW-1185">Reference proteome</keyword>
<dbReference type="EMBL" id="KJ025957">
    <property type="protein sequence ID" value="AHY25482.1"/>
    <property type="molecule type" value="Genomic_DNA"/>
</dbReference>
<dbReference type="GeneID" id="19485118"/>
<proteinExistence type="predicted"/>
<dbReference type="KEGG" id="vg:19485118"/>
<evidence type="ECO:0000313" key="1">
    <source>
        <dbReference type="EMBL" id="AHY25482.1"/>
    </source>
</evidence>
<sequence length="182" mass="21218">MFVHTHLLFMLHERQKIVNIFSKTVYTSILMLYYYTINKTTLRSTKMNYKSEIANNEMIFIEHPGVIIIERKPVDGFIEITKDDKLTFTDYKLLGEWAAMDAAEYYRESGFPEDQIAKQIEEDKQNWGTSQYSIFGLGSCITAHQQKKSILLKLSFGDKVKFAGKCFTVEKDFNRNAKLVEI</sequence>
<dbReference type="RefSeq" id="YP_009030291.1">
    <property type="nucleotide sequence ID" value="NC_024121.1"/>
</dbReference>
<gene>
    <name evidence="1" type="ORF">PS2_244</name>
</gene>